<dbReference type="EMBL" id="JACIUV010000001">
    <property type="protein sequence ID" value="MBB1116075.1"/>
    <property type="molecule type" value="Genomic_DNA"/>
</dbReference>
<sequence>MQAVLGLIQHSRQLSDLTIEHVGRHMGQPLQQADGDNTRHGFGVQLDDNWNYGVLLDSRQQPRFELSFNNSTDDSSIGDSASMQTLCQLDYAGFTARLEAQGLQRASFHGGHGQLQREIFSKPGLQVSVYPQGESAGNAQQLCVRMMSIP</sequence>
<evidence type="ECO:0000313" key="2">
    <source>
        <dbReference type="Proteomes" id="UP000550609"/>
    </source>
</evidence>
<gene>
    <name evidence="1" type="ORF">H4O09_03205</name>
</gene>
<dbReference type="Proteomes" id="UP000550609">
    <property type="component" value="Unassembled WGS sequence"/>
</dbReference>
<organism evidence="1 2">
    <name type="scientific">Stenotrophomonas koreensis</name>
    <dbReference type="NCBI Taxonomy" id="266128"/>
    <lineage>
        <taxon>Bacteria</taxon>
        <taxon>Pseudomonadati</taxon>
        <taxon>Pseudomonadota</taxon>
        <taxon>Gammaproteobacteria</taxon>
        <taxon>Lysobacterales</taxon>
        <taxon>Lysobacteraceae</taxon>
        <taxon>Stenotrophomonas</taxon>
    </lineage>
</organism>
<dbReference type="RefSeq" id="WP_182621419.1">
    <property type="nucleotide sequence ID" value="NZ_JACIUV010000001.1"/>
</dbReference>
<evidence type="ECO:0000313" key="1">
    <source>
        <dbReference type="EMBL" id="MBB1116075.1"/>
    </source>
</evidence>
<protein>
    <submittedName>
        <fullName evidence="1">Uncharacterized protein</fullName>
    </submittedName>
</protein>
<accession>A0A7W3YU25</accession>
<reference evidence="1 2" key="1">
    <citation type="submission" date="2020-08" db="EMBL/GenBank/DDBJ databases">
        <title>Stenotrophomonas sp. W1S232.</title>
        <authorList>
            <person name="Deng Y."/>
        </authorList>
    </citation>
    <scope>NUCLEOTIDE SEQUENCE [LARGE SCALE GENOMIC DNA]</scope>
    <source>
        <strain evidence="1 2">W1S232</strain>
    </source>
</reference>
<dbReference type="AlphaFoldDB" id="A0A7W3YU25"/>
<name>A0A7W3YU25_9GAMM</name>
<proteinExistence type="predicted"/>
<comment type="caution">
    <text evidence="1">The sequence shown here is derived from an EMBL/GenBank/DDBJ whole genome shotgun (WGS) entry which is preliminary data.</text>
</comment>